<proteinExistence type="predicted"/>
<dbReference type="EMBL" id="JBHRTR010000028">
    <property type="protein sequence ID" value="MFC3228358.1"/>
    <property type="molecule type" value="Genomic_DNA"/>
</dbReference>
<comment type="caution">
    <text evidence="2">The sequence shown here is derived from an EMBL/GenBank/DDBJ whole genome shotgun (WGS) entry which is preliminary data.</text>
</comment>
<dbReference type="Proteomes" id="UP001595528">
    <property type="component" value="Unassembled WGS sequence"/>
</dbReference>
<dbReference type="InterPro" id="IPR057727">
    <property type="entry name" value="WCX_dom"/>
</dbReference>
<dbReference type="PANTHER" id="PTHR34580">
    <property type="match status" value="1"/>
</dbReference>
<dbReference type="RefSeq" id="WP_379901394.1">
    <property type="nucleotide sequence ID" value="NZ_JBHRTR010000028.1"/>
</dbReference>
<dbReference type="Pfam" id="PF25583">
    <property type="entry name" value="WCX"/>
    <property type="match status" value="1"/>
</dbReference>
<protein>
    <submittedName>
        <fullName evidence="2">Helix-turn-helix transcriptional regulator</fullName>
    </submittedName>
</protein>
<reference evidence="3" key="1">
    <citation type="journal article" date="2019" name="Int. J. Syst. Evol. Microbiol.">
        <title>The Global Catalogue of Microorganisms (GCM) 10K type strain sequencing project: providing services to taxonomists for standard genome sequencing and annotation.</title>
        <authorList>
            <consortium name="The Broad Institute Genomics Platform"/>
            <consortium name="The Broad Institute Genome Sequencing Center for Infectious Disease"/>
            <person name="Wu L."/>
            <person name="Ma J."/>
        </authorList>
    </citation>
    <scope>NUCLEOTIDE SEQUENCE [LARGE SCALE GENOMIC DNA]</scope>
    <source>
        <strain evidence="3">KCTC 42964</strain>
    </source>
</reference>
<sequence length="362" mass="39909">MRQDQALQVLRLALALRGTTMGLTLADMQQLLGVTERTAHRLRNAVAELFPALEMHVGDDQRKYWRLPPGHAERLVNFSAEELAGLESSRQVLAAAGHDDAAGRLGLLAEKIRAILPPAQGRRLEPDVEALLEAESFAIRPGPRPHRRPEVMAGLRQAIMAGCCVAIRYRYRGRRGHNEARVTDVVLQPYGILLGSRHYLIAHKPPAAGDDGAGGSGAGAAADGPYLRMYALPEVERVTVLADRPFARRADISLQDFAQRAFGIFQEEPRQVVWRFSGPAVRDASQFLFHPRQEVEALPDGRLEVRFTAGGLREMAWHLFTWGRHVEVVAPAELRALYATALAEGGAPPVPDLDDRQADLFD</sequence>
<organism evidence="2 3">
    <name type="scientific">Marinibaculum pumilum</name>
    <dbReference type="NCBI Taxonomy" id="1766165"/>
    <lineage>
        <taxon>Bacteria</taxon>
        <taxon>Pseudomonadati</taxon>
        <taxon>Pseudomonadota</taxon>
        <taxon>Alphaproteobacteria</taxon>
        <taxon>Rhodospirillales</taxon>
        <taxon>Rhodospirillaceae</taxon>
        <taxon>Marinibaculum</taxon>
    </lineage>
</organism>
<evidence type="ECO:0000259" key="1">
    <source>
        <dbReference type="Pfam" id="PF25583"/>
    </source>
</evidence>
<name>A0ABV7L1Q5_9PROT</name>
<dbReference type="InterPro" id="IPR051534">
    <property type="entry name" value="CBASS_pafABC_assoc_protein"/>
</dbReference>
<feature type="domain" description="WCX" evidence="1">
    <location>
        <begin position="269"/>
        <end position="343"/>
    </location>
</feature>
<evidence type="ECO:0000313" key="3">
    <source>
        <dbReference type="Proteomes" id="UP001595528"/>
    </source>
</evidence>
<gene>
    <name evidence="2" type="ORF">ACFOGJ_14035</name>
</gene>
<keyword evidence="3" id="KW-1185">Reference proteome</keyword>
<evidence type="ECO:0000313" key="2">
    <source>
        <dbReference type="EMBL" id="MFC3228358.1"/>
    </source>
</evidence>
<accession>A0ABV7L1Q5</accession>
<dbReference type="PANTHER" id="PTHR34580:SF1">
    <property type="entry name" value="PROTEIN PAFC"/>
    <property type="match status" value="1"/>
</dbReference>
<dbReference type="PROSITE" id="PS52050">
    <property type="entry name" value="WYL"/>
    <property type="match status" value="1"/>
</dbReference>